<gene>
    <name evidence="2" type="ORF">BECKH772A_GA0070896_1005913</name>
    <name evidence="3" type="ORF">BECKH772B_GA0070898_1006113</name>
    <name evidence="4" type="ORF">BECKH772C_GA0070978_1005711</name>
</gene>
<evidence type="ECO:0000313" key="2">
    <source>
        <dbReference type="EMBL" id="VFJ93644.1"/>
    </source>
</evidence>
<reference evidence="3" key="1">
    <citation type="submission" date="2019-02" db="EMBL/GenBank/DDBJ databases">
        <authorList>
            <person name="Gruber-Vodicka R. H."/>
            <person name="Seah K. B. B."/>
        </authorList>
    </citation>
    <scope>NUCLEOTIDE SEQUENCE</scope>
    <source>
        <strain evidence="4">BECK_SA2B12</strain>
        <strain evidence="2">BECK_SA2B15</strain>
        <strain evidence="3">BECK_SA2B20</strain>
    </source>
</reference>
<name>A0A450UPF8_9GAMM</name>
<evidence type="ECO:0000313" key="3">
    <source>
        <dbReference type="EMBL" id="VFJ94416.1"/>
    </source>
</evidence>
<protein>
    <recommendedName>
        <fullName evidence="5">Haemolysin XhlA</fullName>
    </recommendedName>
</protein>
<dbReference type="EMBL" id="CAADFI010000061">
    <property type="protein sequence ID" value="VFJ94416.1"/>
    <property type="molecule type" value="Genomic_DNA"/>
</dbReference>
<evidence type="ECO:0008006" key="5">
    <source>
        <dbReference type="Google" id="ProtNLM"/>
    </source>
</evidence>
<evidence type="ECO:0000256" key="1">
    <source>
        <dbReference type="SAM" id="Phobius"/>
    </source>
</evidence>
<keyword evidence="1" id="KW-0472">Membrane</keyword>
<keyword evidence="1" id="KW-1133">Transmembrane helix</keyword>
<accession>A0A450UPF8</accession>
<dbReference type="EMBL" id="CAADFJ010000057">
    <property type="protein sequence ID" value="VFK01066.1"/>
    <property type="molecule type" value="Genomic_DNA"/>
</dbReference>
<organism evidence="3">
    <name type="scientific">Candidatus Kentrum eta</name>
    <dbReference type="NCBI Taxonomy" id="2126337"/>
    <lineage>
        <taxon>Bacteria</taxon>
        <taxon>Pseudomonadati</taxon>
        <taxon>Pseudomonadota</taxon>
        <taxon>Gammaproteobacteria</taxon>
        <taxon>Candidatus Kentrum</taxon>
    </lineage>
</organism>
<sequence>MRSTNEAELATKGDLREMEQRMKNEFTRIDGEMRLIKWMLTLLLAGVMSLVFESFFP</sequence>
<feature type="transmembrane region" description="Helical" evidence="1">
    <location>
        <begin position="35"/>
        <end position="56"/>
    </location>
</feature>
<dbReference type="AlphaFoldDB" id="A0A450UPF8"/>
<evidence type="ECO:0000313" key="4">
    <source>
        <dbReference type="EMBL" id="VFK01066.1"/>
    </source>
</evidence>
<dbReference type="EMBL" id="CAADFG010000059">
    <property type="protein sequence ID" value="VFJ93644.1"/>
    <property type="molecule type" value="Genomic_DNA"/>
</dbReference>
<keyword evidence="1" id="KW-0812">Transmembrane</keyword>
<proteinExistence type="predicted"/>